<evidence type="ECO:0000313" key="1">
    <source>
        <dbReference type="EMBL" id="EGB14391.1"/>
    </source>
</evidence>
<keyword evidence="2" id="KW-1185">Reference proteome</keyword>
<dbReference type="RefSeq" id="WP_014321819.1">
    <property type="nucleotide sequence ID" value="NC_016803.1"/>
</dbReference>
<dbReference type="Pfam" id="PF21842">
    <property type="entry name" value="DUF6901"/>
    <property type="match status" value="1"/>
</dbReference>
<sequence length="234" mass="26796">MKFTFLVTLDGIEQLEVQADIARLTVEFRGRKPAADFVCRRTAYHCDRCREVDAEGRETGTCRAVLNIFELCRYFVNTKSIDMVEMTAIHNDRCRVTSRRRADDALVEMMLVIIAASGCARFGRLRWAWDYWNYESDLDHLFYNLFSAFLVLESLTGDGRDSLNKAIGHVHAKIDKVQQFVGATIDQVREDYTAVRADAASTALATIWAIGDIFRLQTSDRLDRLRERILATQP</sequence>
<dbReference type="STRING" id="641491.DND132_1179"/>
<organism evidence="1 2">
    <name type="scientific">Pseudodesulfovibrio mercurii</name>
    <dbReference type="NCBI Taxonomy" id="641491"/>
    <lineage>
        <taxon>Bacteria</taxon>
        <taxon>Pseudomonadati</taxon>
        <taxon>Thermodesulfobacteriota</taxon>
        <taxon>Desulfovibrionia</taxon>
        <taxon>Desulfovibrionales</taxon>
        <taxon>Desulfovibrionaceae</taxon>
    </lineage>
</organism>
<protein>
    <submittedName>
        <fullName evidence="1">Uncharacterized protein</fullName>
    </submittedName>
</protein>
<dbReference type="AlphaFoldDB" id="F0JBZ8"/>
<reference evidence="1 2" key="1">
    <citation type="journal article" date="2011" name="J. Bacteriol.">
        <title>Genome sequence of the mercury-methylating strain Desulfovibrio desulfuricans ND132.</title>
        <authorList>
            <person name="Brown S.D."/>
            <person name="Gilmour C.C."/>
            <person name="Kucken A.M."/>
            <person name="Wall J.D."/>
            <person name="Elias D.A."/>
            <person name="Brandt C.C."/>
            <person name="Podar M."/>
            <person name="Chertkov O."/>
            <person name="Held B."/>
            <person name="Bruce D.C."/>
            <person name="Detter J.C."/>
            <person name="Tapia R."/>
            <person name="Han C.S."/>
            <person name="Goodwin L.A."/>
            <person name="Cheng J.F."/>
            <person name="Pitluck S."/>
            <person name="Woyke T."/>
            <person name="Mikhailova N."/>
            <person name="Ivanova N.N."/>
            <person name="Han J."/>
            <person name="Lucas S."/>
            <person name="Lapidus A.L."/>
            <person name="Land M.L."/>
            <person name="Hauser L.J."/>
            <person name="Palumbo A.V."/>
        </authorList>
    </citation>
    <scope>NUCLEOTIDE SEQUENCE [LARGE SCALE GENOMIC DNA]</scope>
    <source>
        <strain evidence="1 2">ND132</strain>
    </source>
</reference>
<dbReference type="KEGG" id="ddn:DND132_1179"/>
<name>F0JBZ8_9BACT</name>
<evidence type="ECO:0000313" key="2">
    <source>
        <dbReference type="Proteomes" id="UP000007845"/>
    </source>
</evidence>
<proteinExistence type="predicted"/>
<dbReference type="Proteomes" id="UP000007845">
    <property type="component" value="Chromosome"/>
</dbReference>
<dbReference type="HOGENOM" id="CLU_1183488_0_0_7"/>
<dbReference type="eggNOG" id="ENOG5032FAN">
    <property type="taxonomic scope" value="Bacteria"/>
</dbReference>
<accession>F0JBZ8</accession>
<dbReference type="EMBL" id="CP003220">
    <property type="protein sequence ID" value="EGB14391.1"/>
    <property type="molecule type" value="Genomic_DNA"/>
</dbReference>
<dbReference type="InterPro" id="IPR054196">
    <property type="entry name" value="DUF6901"/>
</dbReference>
<gene>
    <name evidence="1" type="ORF">DND132_1179</name>
</gene>